<feature type="transmembrane region" description="Helical" evidence="2">
    <location>
        <begin position="534"/>
        <end position="552"/>
    </location>
</feature>
<feature type="transmembrane region" description="Helical" evidence="2">
    <location>
        <begin position="282"/>
        <end position="302"/>
    </location>
</feature>
<evidence type="ECO:0000256" key="2">
    <source>
        <dbReference type="SAM" id="Phobius"/>
    </source>
</evidence>
<evidence type="ECO:0000313" key="3">
    <source>
        <dbReference type="EMBL" id="CUG86511.1"/>
    </source>
</evidence>
<feature type="compositionally biased region" description="Polar residues" evidence="1">
    <location>
        <begin position="1115"/>
        <end position="1128"/>
    </location>
</feature>
<dbReference type="Proteomes" id="UP000051952">
    <property type="component" value="Unassembled WGS sequence"/>
</dbReference>
<keyword evidence="2 3" id="KW-0812">Transmembrane</keyword>
<dbReference type="OrthoDB" id="10691131at2759"/>
<dbReference type="PANTHER" id="PTHR11319:SF35">
    <property type="entry name" value="OUTER MEMBRANE PROTEIN PMPC-RELATED"/>
    <property type="match status" value="1"/>
</dbReference>
<name>A0A0S4J509_BODSA</name>
<feature type="region of interest" description="Disordered" evidence="1">
    <location>
        <begin position="756"/>
        <end position="803"/>
    </location>
</feature>
<feature type="transmembrane region" description="Helical" evidence="2">
    <location>
        <begin position="594"/>
        <end position="615"/>
    </location>
</feature>
<evidence type="ECO:0000313" key="4">
    <source>
        <dbReference type="Proteomes" id="UP000051952"/>
    </source>
</evidence>
<evidence type="ECO:0000256" key="1">
    <source>
        <dbReference type="SAM" id="MobiDB-lite"/>
    </source>
</evidence>
<organism evidence="3 4">
    <name type="scientific">Bodo saltans</name>
    <name type="common">Flagellated protozoan</name>
    <dbReference type="NCBI Taxonomy" id="75058"/>
    <lineage>
        <taxon>Eukaryota</taxon>
        <taxon>Discoba</taxon>
        <taxon>Euglenozoa</taxon>
        <taxon>Kinetoplastea</taxon>
        <taxon>Metakinetoplastina</taxon>
        <taxon>Eubodonida</taxon>
        <taxon>Bodonidae</taxon>
        <taxon>Bodo</taxon>
    </lineage>
</organism>
<dbReference type="AlphaFoldDB" id="A0A0S4J509"/>
<feature type="transmembrane region" description="Helical" evidence="2">
    <location>
        <begin position="174"/>
        <end position="193"/>
    </location>
</feature>
<accession>A0A0S4J509</accession>
<keyword evidence="4" id="KW-1185">Reference proteome</keyword>
<dbReference type="VEuPathDB" id="TriTrypDB:BSAL_93510"/>
<keyword evidence="2" id="KW-0472">Membrane</keyword>
<gene>
    <name evidence="3" type="ORF">BSAL_93510</name>
</gene>
<keyword evidence="2" id="KW-1133">Transmembrane helix</keyword>
<feature type="transmembrane region" description="Helical" evidence="2">
    <location>
        <begin position="564"/>
        <end position="582"/>
    </location>
</feature>
<dbReference type="PANTHER" id="PTHR11319">
    <property type="entry name" value="G PROTEIN-COUPLED RECEPTOR-RELATED"/>
    <property type="match status" value="1"/>
</dbReference>
<feature type="transmembrane region" description="Helical" evidence="2">
    <location>
        <begin position="458"/>
        <end position="478"/>
    </location>
</feature>
<feature type="transmembrane region" description="Helical" evidence="2">
    <location>
        <begin position="389"/>
        <end position="413"/>
    </location>
</feature>
<feature type="non-terminal residue" evidence="3">
    <location>
        <position position="1199"/>
    </location>
</feature>
<feature type="region of interest" description="Disordered" evidence="1">
    <location>
        <begin position="888"/>
        <end position="910"/>
    </location>
</feature>
<feature type="region of interest" description="Disordered" evidence="1">
    <location>
        <begin position="709"/>
        <end position="730"/>
    </location>
</feature>
<proteinExistence type="predicted"/>
<protein>
    <submittedName>
        <fullName evidence="3">Transmembrane protein, putative</fullName>
    </submittedName>
</protein>
<feature type="compositionally biased region" description="Polar residues" evidence="1">
    <location>
        <begin position="888"/>
        <end position="909"/>
    </location>
</feature>
<dbReference type="EMBL" id="CYKH01001319">
    <property type="protein sequence ID" value="CUG86511.1"/>
    <property type="molecule type" value="Genomic_DNA"/>
</dbReference>
<feature type="region of interest" description="Disordered" evidence="1">
    <location>
        <begin position="820"/>
        <end position="859"/>
    </location>
</feature>
<sequence length="1199" mass="129821">MITNRSTLPTVIQLTYVNVAPLYGSTSAAFTEMYVNMSASVTDGSTYLFTGVSVRSQFGRQVQLRFSADGVQVPITVELPQEACTASEYAVSGSFSCAPCPANADCDGSSKVVSHRGYWRSSLNSVVMYECTPADACPASVSCAPGYTGAVCGSCAAGYGMSGTSCALCASQTANWLVTVAIMICLGALVYLLSIHTVVFTAVEDLAVGLAEEIHDDAHFVSVVVKLVISHLQTLALIPVKSLRIPEWVVDVFIRTPSFKPNISYVACAVGGSPYHQMASQLALIPILLVGLAMAAFVRAFVAHRNYLSNAYLAQAQMRFRNAQQVDMSSRVRFRLVDHASIAVAAPLTSFEEQRSVQDSHADLLEWYDGEMPPGDSSATTDIPPPPPIYVRMLNLCAVTIIVVLFFVYPTLVQTSMQALRCRSIDIGVGLGSYSVLAADPQTHCADSDETYTATRSLAIVVIVFVGVGVLFAAPAIIARTSVLTCKSNKQHTNQLFFFVTGGYRLWYWESVAMGRKAAIALALALADDGQQQFIAALLVSMIFSLGTIGLQPWRHALCANLDALGQLVGVLTFLCLGLGYTTTISASQTRTTLILVLILIFNLMFLLYAVLTAFEAVRIRLRYEAPTSRLAEELLDRLEGRAVATMQQTLEDLRGQVVAHEQMYHARVATFRALLLKEASVQFKEDAAIVKSRTQSVYGSIYALRRASSAQSSPSQHNKGRLHETSTTVSSPVAAMQLPMFNSDVAEHELSFTVRSSPRSMRKGRHSQSEASSPVVALRKERRQSHMSLKDRQADGESDGGWAVRSTKSIRILLDEDVEPTSTHTHVQPLGGEASPSPSTAAVACDEGESSPLRHDSPRVATTLSDMTVTDVGDDDDDRVVVELTSATHNSPTLHQPPQHPQAESSTDCVPPRQAIALPTEHNLLMLHDDVTTSQQQARSDAPQHVAGASAMKYVVDYDDIEDHHCDNNFTAQDTDSTAHHHSVAMMDIPIDAQYVDIDHLVEDTDQSRCDPRYVPAYDADAAPLQAPQPPPLTQGCTHTLTAHDPPQKFPNEGDFDDLVETANASTLFENKRRNDLSVCDIEDEDVELLAASSSAFGPTYKSAAAWGDGDVQQAASPHSSMSTNSVRPPPRTSILVSRDHGAVGSPKKRHSGGGSEIDLEWSMSATPVESPSHAMRSVKKKPDTSTNTMILRDILFD</sequence>
<feature type="region of interest" description="Disordered" evidence="1">
    <location>
        <begin position="1113"/>
        <end position="1160"/>
    </location>
</feature>
<reference evidence="4" key="1">
    <citation type="submission" date="2015-09" db="EMBL/GenBank/DDBJ databases">
        <authorList>
            <consortium name="Pathogen Informatics"/>
        </authorList>
    </citation>
    <scope>NUCLEOTIDE SEQUENCE [LARGE SCALE GENOMIC DNA]</scope>
    <source>
        <strain evidence="4">Lake Konstanz</strain>
    </source>
</reference>